<feature type="active site" evidence="1">
    <location>
        <position position="302"/>
    </location>
</feature>
<dbReference type="PANTHER" id="PTHR37981:SF1">
    <property type="entry name" value="SGNH HYDROLASE-TYPE ESTERASE DOMAIN-CONTAINING PROTEIN"/>
    <property type="match status" value="1"/>
</dbReference>
<evidence type="ECO:0000313" key="4">
    <source>
        <dbReference type="Proteomes" id="UP000280344"/>
    </source>
</evidence>
<keyword evidence="4" id="KW-1185">Reference proteome</keyword>
<dbReference type="OrthoDB" id="5503950at2"/>
<dbReference type="SUPFAM" id="SSF52266">
    <property type="entry name" value="SGNH hydrolase"/>
    <property type="match status" value="1"/>
</dbReference>
<sequence>MNRRQSSRGRCRVSIAGILLAGFLLASGEEIRPVAIGDSYASGNGAGSYSDTLCMRSNDAASEVAAEFFGVDAINASCNGAWTHHLTEPRMISDMRRDISDPEGFGSAARIASLLAQCGVGMDGAQPDFTIEQTESGFTALCSVTLDPQIQALGDATDVFVTIGGNDLGFVSVASACLIQEDEALCRTAVEDAEERLDGILESERVALVALKEINPDARVHLVPYPRLLEGDLTVGSYDVSGEIEDLQGRWETGLETMADDLNETHGGFYYVGAVTDVWEGHGLAGEEPWIHSDGNIAEILHPTVEGWAATGHAYLVHLGTSILNGHP</sequence>
<evidence type="ECO:0000256" key="1">
    <source>
        <dbReference type="PIRSR" id="PIRSR637460-1"/>
    </source>
</evidence>
<dbReference type="GO" id="GO:0019433">
    <property type="term" value="P:triglyceride catabolic process"/>
    <property type="evidence" value="ECO:0007669"/>
    <property type="project" value="TreeGrafter"/>
</dbReference>
<dbReference type="AlphaFoldDB" id="A0A3Q9G3A6"/>
<proteinExistence type="predicted"/>
<dbReference type="Gene3D" id="3.40.50.1110">
    <property type="entry name" value="SGNH hydrolase"/>
    <property type="match status" value="1"/>
</dbReference>
<organism evidence="3 4">
    <name type="scientific">Flaviflexus ciconiae</name>
    <dbReference type="NCBI Taxonomy" id="2496867"/>
    <lineage>
        <taxon>Bacteria</taxon>
        <taxon>Bacillati</taxon>
        <taxon>Actinomycetota</taxon>
        <taxon>Actinomycetes</taxon>
        <taxon>Actinomycetales</taxon>
        <taxon>Actinomycetaceae</taxon>
        <taxon>Flaviflexus</taxon>
    </lineage>
</organism>
<protein>
    <submittedName>
        <fullName evidence="3">Uncharacterized protein</fullName>
    </submittedName>
</protein>
<feature type="disulfide bond" evidence="2">
    <location>
        <begin position="177"/>
        <end position="186"/>
    </location>
</feature>
<dbReference type="InterPro" id="IPR037460">
    <property type="entry name" value="SEST-like"/>
</dbReference>
<gene>
    <name evidence="3" type="ORF">EJ997_12170</name>
</gene>
<accession>A0A3Q9G3A6</accession>
<evidence type="ECO:0000256" key="2">
    <source>
        <dbReference type="PIRSR" id="PIRSR637460-2"/>
    </source>
</evidence>
<dbReference type="GO" id="GO:0004806">
    <property type="term" value="F:triacylglycerol lipase activity"/>
    <property type="evidence" value="ECO:0007669"/>
    <property type="project" value="TreeGrafter"/>
</dbReference>
<name>A0A3Q9G3A6_9ACTO</name>
<dbReference type="KEGG" id="flh:EJ997_12170"/>
<dbReference type="EMBL" id="CP034593">
    <property type="protein sequence ID" value="AZQ77981.1"/>
    <property type="molecule type" value="Genomic_DNA"/>
</dbReference>
<keyword evidence="2" id="KW-1015">Disulfide bond</keyword>
<feature type="active site" description="Nucleophile" evidence="1">
    <location>
        <position position="39"/>
    </location>
</feature>
<dbReference type="InterPro" id="IPR036514">
    <property type="entry name" value="SGNH_hydro_sf"/>
</dbReference>
<dbReference type="Proteomes" id="UP000280344">
    <property type="component" value="Chromosome"/>
</dbReference>
<reference evidence="3 4" key="1">
    <citation type="submission" date="2018-12" db="EMBL/GenBank/DDBJ databases">
        <title>Complete genome sequence of Flaviflexus sp. H23T48.</title>
        <authorList>
            <person name="Bae J.-W."/>
            <person name="Lee J.-Y."/>
        </authorList>
    </citation>
    <scope>NUCLEOTIDE SEQUENCE [LARGE SCALE GENOMIC DNA]</scope>
    <source>
        <strain evidence="3 4">H23T48</strain>
    </source>
</reference>
<feature type="disulfide bond" evidence="2">
    <location>
        <begin position="54"/>
        <end position="78"/>
    </location>
</feature>
<evidence type="ECO:0000313" key="3">
    <source>
        <dbReference type="EMBL" id="AZQ77981.1"/>
    </source>
</evidence>
<dbReference type="PANTHER" id="PTHR37981">
    <property type="entry name" value="LIPASE 2"/>
    <property type="match status" value="1"/>
</dbReference>